<dbReference type="AlphaFoldDB" id="A0A839SQ71"/>
<reference evidence="2 3" key="1">
    <citation type="submission" date="2020-08" db="EMBL/GenBank/DDBJ databases">
        <title>Genomic Encyclopedia of Type Strains, Phase III (KMG-III): the genomes of soil and plant-associated and newly described type strains.</title>
        <authorList>
            <person name="Whitman W."/>
        </authorList>
    </citation>
    <scope>NUCLEOTIDE SEQUENCE [LARGE SCALE GENOMIC DNA]</scope>
    <source>
        <strain evidence="2 3">CECT 8803</strain>
    </source>
</reference>
<gene>
    <name evidence="2" type="ORF">FHR98_001230</name>
</gene>
<dbReference type="EMBL" id="JACHXA010000003">
    <property type="protein sequence ID" value="MBB3064951.1"/>
    <property type="molecule type" value="Genomic_DNA"/>
</dbReference>
<dbReference type="RefSeq" id="WP_183415773.1">
    <property type="nucleotide sequence ID" value="NZ_JACHXA010000003.1"/>
</dbReference>
<protein>
    <submittedName>
        <fullName evidence="2">Uncharacterized protein</fullName>
    </submittedName>
</protein>
<keyword evidence="3" id="KW-1185">Reference proteome</keyword>
<sequence length="81" mass="8648">MLRTVYFSIAGLALAISVGTYETIDRFQTASDQSLRDVLAIEPAAGPASNDSKVNLACQETPPDPNAKPKQDRDCPAVTKP</sequence>
<evidence type="ECO:0000313" key="2">
    <source>
        <dbReference type="EMBL" id="MBB3064951.1"/>
    </source>
</evidence>
<evidence type="ECO:0000256" key="1">
    <source>
        <dbReference type="SAM" id="MobiDB-lite"/>
    </source>
</evidence>
<name>A0A839SQ71_9PROT</name>
<proteinExistence type="predicted"/>
<organism evidence="2 3">
    <name type="scientific">Limibacillus halophilus</name>
    <dbReference type="NCBI Taxonomy" id="1579333"/>
    <lineage>
        <taxon>Bacteria</taxon>
        <taxon>Pseudomonadati</taxon>
        <taxon>Pseudomonadota</taxon>
        <taxon>Alphaproteobacteria</taxon>
        <taxon>Rhodospirillales</taxon>
        <taxon>Rhodovibrionaceae</taxon>
        <taxon>Limibacillus</taxon>
    </lineage>
</organism>
<feature type="region of interest" description="Disordered" evidence="1">
    <location>
        <begin position="44"/>
        <end position="81"/>
    </location>
</feature>
<dbReference type="Proteomes" id="UP000581135">
    <property type="component" value="Unassembled WGS sequence"/>
</dbReference>
<evidence type="ECO:0000313" key="3">
    <source>
        <dbReference type="Proteomes" id="UP000581135"/>
    </source>
</evidence>
<accession>A0A839SQ71</accession>
<comment type="caution">
    <text evidence="2">The sequence shown here is derived from an EMBL/GenBank/DDBJ whole genome shotgun (WGS) entry which is preliminary data.</text>
</comment>